<dbReference type="Gene3D" id="2.120.10.70">
    <property type="entry name" value="Fucose-specific lectin"/>
    <property type="match status" value="1"/>
</dbReference>
<dbReference type="InterPro" id="IPR036116">
    <property type="entry name" value="FN3_sf"/>
</dbReference>
<dbReference type="SMART" id="SM00060">
    <property type="entry name" value="FN3"/>
    <property type="match status" value="1"/>
</dbReference>
<dbReference type="EMBL" id="CAFBNI010000004">
    <property type="protein sequence ID" value="CAB4937599.1"/>
    <property type="molecule type" value="Genomic_DNA"/>
</dbReference>
<evidence type="ECO:0000313" key="2">
    <source>
        <dbReference type="EMBL" id="CAB4661609.1"/>
    </source>
</evidence>
<gene>
    <name evidence="2" type="ORF">UFOPK2312_00027</name>
    <name evidence="3" type="ORF">UFOPK2802_00212</name>
    <name evidence="4" type="ORF">UFOPK2982_00351</name>
    <name evidence="5" type="ORF">UFOPK3083_00052</name>
    <name evidence="6" type="ORF">UFOPK3783_00103</name>
    <name evidence="7" type="ORF">UFOPK3948_00744</name>
    <name evidence="8" type="ORF">UFOPK4113_00014</name>
</gene>
<organism evidence="2">
    <name type="scientific">freshwater metagenome</name>
    <dbReference type="NCBI Taxonomy" id="449393"/>
    <lineage>
        <taxon>unclassified sequences</taxon>
        <taxon>metagenomes</taxon>
        <taxon>ecological metagenomes</taxon>
    </lineage>
</organism>
<dbReference type="EMBL" id="CAFAAE010000031">
    <property type="protein sequence ID" value="CAB4788086.1"/>
    <property type="molecule type" value="Genomic_DNA"/>
</dbReference>
<dbReference type="InterPro" id="IPR003961">
    <property type="entry name" value="FN3_dom"/>
</dbReference>
<protein>
    <submittedName>
        <fullName evidence="2">Unannotated protein</fullName>
    </submittedName>
</protein>
<dbReference type="EMBL" id="CAFAAT010000002">
    <property type="protein sequence ID" value="CAB4796414.1"/>
    <property type="molecule type" value="Genomic_DNA"/>
</dbReference>
<evidence type="ECO:0000313" key="8">
    <source>
        <dbReference type="EMBL" id="CAB5005894.1"/>
    </source>
</evidence>
<dbReference type="Gene3D" id="3.40.390.10">
    <property type="entry name" value="Collagenase (Catalytic Domain)"/>
    <property type="match status" value="1"/>
</dbReference>
<dbReference type="PROSITE" id="PS50853">
    <property type="entry name" value="FN3"/>
    <property type="match status" value="1"/>
</dbReference>
<dbReference type="EMBL" id="CAEZYX010000011">
    <property type="protein sequence ID" value="CAB4735875.1"/>
    <property type="molecule type" value="Genomic_DNA"/>
</dbReference>
<dbReference type="EMBL" id="CAFBOI010000087">
    <property type="protein sequence ID" value="CAB4981061.1"/>
    <property type="molecule type" value="Genomic_DNA"/>
</dbReference>
<evidence type="ECO:0000313" key="7">
    <source>
        <dbReference type="EMBL" id="CAB4981061.1"/>
    </source>
</evidence>
<evidence type="ECO:0000313" key="3">
    <source>
        <dbReference type="EMBL" id="CAB4735875.1"/>
    </source>
</evidence>
<dbReference type="InterPro" id="IPR024079">
    <property type="entry name" value="MetalloPept_cat_dom_sf"/>
</dbReference>
<evidence type="ECO:0000259" key="1">
    <source>
        <dbReference type="PROSITE" id="PS50853"/>
    </source>
</evidence>
<proteinExistence type="predicted"/>
<dbReference type="Pfam" id="PF00041">
    <property type="entry name" value="fn3"/>
    <property type="match status" value="1"/>
</dbReference>
<evidence type="ECO:0000313" key="6">
    <source>
        <dbReference type="EMBL" id="CAB4937599.1"/>
    </source>
</evidence>
<sequence>MRGKIFLITSALALSILSVPQAEALGFTRTPSTVWFHTYASGETTKNSAAADVKASEVPKSANLETKSKFIVTYNGFPDDAKVAFQAAVDIWSDLFQSSVPIRINATWGRQASLVLGSTRPDFFYKNFIGAPARDLNYATALANALAGKDLDPARPDIIMTINSRSPFYTGTDGKPSPRTYDLESVVMHEIAHGLGFLTLASYDPFFGYGSIEDPTPFDAFAQLADGRRLMDLSSPSLELGGSLTAPLYWAGAIGVAANNGIKPLLYTPATYEGGSSVSHLDEKTFSQSATDAAMTPNLDAGEVFRSPGPITLGMLDDMRTKPGAGIPVGLPEAPRNVKAIIGDKSAIITFDPPANYRAAQVTSYLVTASFGGQSAEVTDSPALITGLKNGSTYSFKVVARNQLGQSPTEPSNAISPEAGWRTTVIDGIADGKYISTNIYKSQPIIAYADSKNGDVKVATFNGKAWVLTTVDGNGTLNGKTTNNVAGDISLCVTGTGTKQTLNLFYPDLVNKDLRYAEFNGKTWKYEVVDGDAPTIQNYSEKIRVRTASDVSVTNACAVTPSGLQVFYRDESQGVLLGAVRSADTWIYELIDGDRATDGRSTGDVGFHLQAAVVAKKVYVFYDSILTVNQNSEATQGEVRLATRSTIYPEDWVFQTVAAAGGAVAVSGYNVAISVVGNRVFGSWYSASGITLPHANKINWAVISNSDPVVSASSDSYGTPTGALAIDDKELLFGCEERLCKISKLDQSAHLVSNAKLNLKSDAVWITINKVRYALTSVNAKLTLLKP</sequence>
<dbReference type="SUPFAM" id="SSF55486">
    <property type="entry name" value="Metalloproteases ('zincins'), catalytic domain"/>
    <property type="match status" value="1"/>
</dbReference>
<dbReference type="EMBL" id="CAEZWY010000001">
    <property type="protein sequence ID" value="CAB4661609.1"/>
    <property type="molecule type" value="Genomic_DNA"/>
</dbReference>
<dbReference type="EMBL" id="CAFBPL010000001">
    <property type="protein sequence ID" value="CAB5005894.1"/>
    <property type="molecule type" value="Genomic_DNA"/>
</dbReference>
<dbReference type="SUPFAM" id="SSF49265">
    <property type="entry name" value="Fibronectin type III"/>
    <property type="match status" value="1"/>
</dbReference>
<dbReference type="GO" id="GO:0008237">
    <property type="term" value="F:metallopeptidase activity"/>
    <property type="evidence" value="ECO:0007669"/>
    <property type="project" value="InterPro"/>
</dbReference>
<dbReference type="CDD" id="cd00063">
    <property type="entry name" value="FN3"/>
    <property type="match status" value="1"/>
</dbReference>
<evidence type="ECO:0000313" key="5">
    <source>
        <dbReference type="EMBL" id="CAB4796414.1"/>
    </source>
</evidence>
<feature type="domain" description="Fibronectin type-III" evidence="1">
    <location>
        <begin position="331"/>
        <end position="419"/>
    </location>
</feature>
<dbReference type="InterPro" id="IPR013783">
    <property type="entry name" value="Ig-like_fold"/>
</dbReference>
<accession>A0A6J6LLM9</accession>
<reference evidence="2" key="1">
    <citation type="submission" date="2020-05" db="EMBL/GenBank/DDBJ databases">
        <authorList>
            <person name="Chiriac C."/>
            <person name="Salcher M."/>
            <person name="Ghai R."/>
            <person name="Kavagutti S V."/>
        </authorList>
    </citation>
    <scope>NUCLEOTIDE SEQUENCE</scope>
</reference>
<name>A0A6J6LLM9_9ZZZZ</name>
<dbReference type="Gene3D" id="2.60.40.10">
    <property type="entry name" value="Immunoglobulins"/>
    <property type="match status" value="1"/>
</dbReference>
<evidence type="ECO:0000313" key="4">
    <source>
        <dbReference type="EMBL" id="CAB4788086.1"/>
    </source>
</evidence>
<dbReference type="AlphaFoldDB" id="A0A6J6LLM9"/>